<gene>
    <name evidence="1" type="ORF">FH972_010910</name>
</gene>
<name>A0A660KRJ2_9ROSI</name>
<organism evidence="1 2">
    <name type="scientific">Carpinus fangiana</name>
    <dbReference type="NCBI Taxonomy" id="176857"/>
    <lineage>
        <taxon>Eukaryota</taxon>
        <taxon>Viridiplantae</taxon>
        <taxon>Streptophyta</taxon>
        <taxon>Embryophyta</taxon>
        <taxon>Tracheophyta</taxon>
        <taxon>Spermatophyta</taxon>
        <taxon>Magnoliopsida</taxon>
        <taxon>eudicotyledons</taxon>
        <taxon>Gunneridae</taxon>
        <taxon>Pentapetalae</taxon>
        <taxon>rosids</taxon>
        <taxon>fabids</taxon>
        <taxon>Fagales</taxon>
        <taxon>Betulaceae</taxon>
        <taxon>Carpinus</taxon>
    </lineage>
</organism>
<reference evidence="1 2" key="1">
    <citation type="submission" date="2019-06" db="EMBL/GenBank/DDBJ databases">
        <title>A chromosomal-level reference genome of Carpinus fangiana (Coryloideae, Betulaceae).</title>
        <authorList>
            <person name="Yang X."/>
            <person name="Wang Z."/>
            <person name="Zhang L."/>
            <person name="Hao G."/>
            <person name="Liu J."/>
            <person name="Yang Y."/>
        </authorList>
    </citation>
    <scope>NUCLEOTIDE SEQUENCE [LARGE SCALE GENOMIC DNA]</scope>
    <source>
        <strain evidence="1">Cfa_2016G</strain>
        <tissue evidence="1">Leaf</tissue>
    </source>
</reference>
<dbReference type="EMBL" id="CM017324">
    <property type="protein sequence ID" value="KAE8038391.1"/>
    <property type="molecule type" value="Genomic_DNA"/>
</dbReference>
<proteinExistence type="predicted"/>
<evidence type="ECO:0000313" key="2">
    <source>
        <dbReference type="Proteomes" id="UP000327013"/>
    </source>
</evidence>
<accession>A0A660KRJ2</accession>
<dbReference type="AlphaFoldDB" id="A0A660KRJ2"/>
<sequence>MRYVRPSRFCLRRPGLDFFDRLVVLSFALSYSHAHHDFNSLLSRSGYVGHGDTAPFDLPCRTFISATPLSAPSSPLFPHSDGLYFVNQSLSGQFRRLFVLSWVWDYLPAKISLCWSGGMLFLRAASLVYHVPLYNVTSCDFV</sequence>
<evidence type="ECO:0000313" key="1">
    <source>
        <dbReference type="EMBL" id="KAE8038391.1"/>
    </source>
</evidence>
<keyword evidence="2" id="KW-1185">Reference proteome</keyword>
<dbReference type="Proteomes" id="UP000327013">
    <property type="component" value="Chromosome 4"/>
</dbReference>
<protein>
    <submittedName>
        <fullName evidence="1">Uncharacterized protein</fullName>
    </submittedName>
</protein>